<dbReference type="PANTHER" id="PTHR34365">
    <property type="entry name" value="ENOLASE (DUF1399)"/>
    <property type="match status" value="1"/>
</dbReference>
<comment type="caution">
    <text evidence="1">The sequence shown here is derived from an EMBL/GenBank/DDBJ whole genome shotgun (WGS) entry which is preliminary data.</text>
</comment>
<protein>
    <submittedName>
        <fullName evidence="1">Uncharacterized protein</fullName>
    </submittedName>
</protein>
<sequence>MEKEQELEWIEAQKIVTSVNLLDAAQKQLKFLATIDRYRCLYDDGPVLRRAINRYKACWLPLLAKHAKGEIAEGTLVVPLDCEWVWHSHRLNPVRYKTDCEEFYGQILDNVNVISKIHGASTKQTEEIWNQLYPNELYELDLRGSFADETSEILSHAPESTTYDLVSAVKRQNSFFYQ</sequence>
<organism evidence="1 2">
    <name type="scientific">Papaver nudicaule</name>
    <name type="common">Iceland poppy</name>
    <dbReference type="NCBI Taxonomy" id="74823"/>
    <lineage>
        <taxon>Eukaryota</taxon>
        <taxon>Viridiplantae</taxon>
        <taxon>Streptophyta</taxon>
        <taxon>Embryophyta</taxon>
        <taxon>Tracheophyta</taxon>
        <taxon>Spermatophyta</taxon>
        <taxon>Magnoliopsida</taxon>
        <taxon>Ranunculales</taxon>
        <taxon>Papaveraceae</taxon>
        <taxon>Papaveroideae</taxon>
        <taxon>Papaver</taxon>
    </lineage>
</organism>
<dbReference type="Proteomes" id="UP001177140">
    <property type="component" value="Unassembled WGS sequence"/>
</dbReference>
<evidence type="ECO:0000313" key="1">
    <source>
        <dbReference type="EMBL" id="MCL7035461.1"/>
    </source>
</evidence>
<dbReference type="EMBL" id="JAJJMA010157020">
    <property type="protein sequence ID" value="MCL7035461.1"/>
    <property type="molecule type" value="Genomic_DNA"/>
</dbReference>
<accession>A0AA41SFG3</accession>
<keyword evidence="2" id="KW-1185">Reference proteome</keyword>
<dbReference type="AlphaFoldDB" id="A0AA41SFG3"/>
<evidence type="ECO:0000313" key="2">
    <source>
        <dbReference type="Proteomes" id="UP001177140"/>
    </source>
</evidence>
<dbReference type="InterPro" id="IPR009836">
    <property type="entry name" value="GRDP-like"/>
</dbReference>
<gene>
    <name evidence="1" type="ORF">MKW94_016370</name>
</gene>
<proteinExistence type="predicted"/>
<name>A0AA41SFG3_PAPNU</name>
<dbReference type="Pfam" id="PF07173">
    <property type="entry name" value="GRDP-like"/>
    <property type="match status" value="1"/>
</dbReference>
<feature type="non-terminal residue" evidence="1">
    <location>
        <position position="178"/>
    </location>
</feature>
<reference evidence="1" key="1">
    <citation type="submission" date="2022-03" db="EMBL/GenBank/DDBJ databases">
        <title>A functionally conserved STORR gene fusion in Papaver species that diverged 16.8 million years ago.</title>
        <authorList>
            <person name="Catania T."/>
        </authorList>
    </citation>
    <scope>NUCLEOTIDE SEQUENCE</scope>
    <source>
        <strain evidence="1">S-191538</strain>
    </source>
</reference>
<dbReference type="PANTHER" id="PTHR34365:SF7">
    <property type="entry name" value="GLYCINE-RICH DOMAIN-CONTAINING PROTEIN 1"/>
    <property type="match status" value="1"/>
</dbReference>